<dbReference type="InterPro" id="IPR013785">
    <property type="entry name" value="Aldolase_TIM"/>
</dbReference>
<evidence type="ECO:0000313" key="8">
    <source>
        <dbReference type="EMBL" id="QBD77680.1"/>
    </source>
</evidence>
<dbReference type="OrthoDB" id="9808591at2"/>
<dbReference type="GO" id="GO:0016491">
    <property type="term" value="F:oxidoreductase activity"/>
    <property type="evidence" value="ECO:0007669"/>
    <property type="project" value="InterPro"/>
</dbReference>
<gene>
    <name evidence="8" type="ORF">EPA93_17460</name>
</gene>
<dbReference type="Gene3D" id="3.20.20.70">
    <property type="entry name" value="Aldolase class I"/>
    <property type="match status" value="1"/>
</dbReference>
<dbReference type="AlphaFoldDB" id="A0A4P6JR60"/>
<dbReference type="Proteomes" id="UP000290365">
    <property type="component" value="Chromosome"/>
</dbReference>
<dbReference type="Pfam" id="PF04055">
    <property type="entry name" value="Radical_SAM"/>
    <property type="match status" value="1"/>
</dbReference>
<dbReference type="SUPFAM" id="SSF102114">
    <property type="entry name" value="Radical SAM enzymes"/>
    <property type="match status" value="1"/>
</dbReference>
<accession>A0A4P6JR60</accession>
<comment type="cofactor">
    <cofactor evidence="1">
        <name>[4Fe-4S] cluster</name>
        <dbReference type="ChEBI" id="CHEBI:49883"/>
    </cofactor>
</comment>
<keyword evidence="2" id="KW-0949">S-adenosyl-L-methionine</keyword>
<dbReference type="SFLD" id="SFLDS00029">
    <property type="entry name" value="Radical_SAM"/>
    <property type="match status" value="1"/>
</dbReference>
<dbReference type="CDD" id="cd01335">
    <property type="entry name" value="Radical_SAM"/>
    <property type="match status" value="1"/>
</dbReference>
<name>A0A4P6JR60_KTERU</name>
<evidence type="ECO:0000259" key="7">
    <source>
        <dbReference type="PROSITE" id="PS51918"/>
    </source>
</evidence>
<evidence type="ECO:0000256" key="1">
    <source>
        <dbReference type="ARBA" id="ARBA00001966"/>
    </source>
</evidence>
<evidence type="ECO:0000256" key="5">
    <source>
        <dbReference type="ARBA" id="ARBA00023014"/>
    </source>
</evidence>
<sequence length="507" mass="57116">MRTSSYTIYVTIPDSEKVVIVNSLTGATDVVHEKVAEFLRAMRKAGDEQWVAHPTEQPVEGPKGPVSSPSEQTLLRLIRRGYLTNLSAEEEQQRLVDVVNVIHAGKMRFRSFLLVPTYDCNLRCSYCFQNDLRVKAENHFKLRSMTPERTDRIFEAIRDLQPEDEAHRSRRLGLYGGEPFLAENVQNIEYIVEKARSEGFDHIYAITNGTELQHHMNVMGPGGVTQLQITLDGPREAHNRSRIHKDGIGAGTFDKIMENIELLLPRGVKIDVRVNVTRINAPHLQGLAEIVQKRRLNTFSNFSIYATPVNYPSKTPPPEGFTPYQLDLFMAAKEGDGDNAMKLFERPATGVKGEFLKMFVNKTQIPPRSAFCASHSGMYLFDALGDIYTCWEWVGFPALRVGRIDFETGAVKYNNKQLERWHNRTIANVPTCRKCQYSLYCGGGCAVYATAQTGKFMNNHCNSYPAVFQKGVREAYLEYQSMENSDTALKQTSTATLSSDGGGMLCQ</sequence>
<keyword evidence="4" id="KW-0408">Iron</keyword>
<dbReference type="InterPro" id="IPR023867">
    <property type="entry name" value="Sulphatase_maturase_rSAM"/>
</dbReference>
<protein>
    <submittedName>
        <fullName evidence="8">Radical SAM protein</fullName>
    </submittedName>
</protein>
<dbReference type="GO" id="GO:0051536">
    <property type="term" value="F:iron-sulfur cluster binding"/>
    <property type="evidence" value="ECO:0007669"/>
    <property type="project" value="UniProtKB-KW"/>
</dbReference>
<organism evidence="8 9">
    <name type="scientific">Ktedonosporobacter rubrisoli</name>
    <dbReference type="NCBI Taxonomy" id="2509675"/>
    <lineage>
        <taxon>Bacteria</taxon>
        <taxon>Bacillati</taxon>
        <taxon>Chloroflexota</taxon>
        <taxon>Ktedonobacteria</taxon>
        <taxon>Ktedonobacterales</taxon>
        <taxon>Ktedonosporobacteraceae</taxon>
        <taxon>Ktedonosporobacter</taxon>
    </lineage>
</organism>
<dbReference type="PANTHER" id="PTHR43273">
    <property type="entry name" value="ANAEROBIC SULFATASE-MATURATING ENZYME HOMOLOG ASLB-RELATED"/>
    <property type="match status" value="1"/>
</dbReference>
<proteinExistence type="inferred from homology"/>
<dbReference type="InterPro" id="IPR023885">
    <property type="entry name" value="4Fe4S-binding_SPASM_dom"/>
</dbReference>
<dbReference type="PANTHER" id="PTHR43273:SF3">
    <property type="entry name" value="ANAEROBIC SULFATASE-MATURATING ENZYME HOMOLOG ASLB-RELATED"/>
    <property type="match status" value="1"/>
</dbReference>
<evidence type="ECO:0000256" key="3">
    <source>
        <dbReference type="ARBA" id="ARBA00022723"/>
    </source>
</evidence>
<evidence type="ECO:0000256" key="6">
    <source>
        <dbReference type="ARBA" id="ARBA00023601"/>
    </source>
</evidence>
<dbReference type="GO" id="GO:0046872">
    <property type="term" value="F:metal ion binding"/>
    <property type="evidence" value="ECO:0007669"/>
    <property type="project" value="UniProtKB-KW"/>
</dbReference>
<dbReference type="EMBL" id="CP035758">
    <property type="protein sequence ID" value="QBD77680.1"/>
    <property type="molecule type" value="Genomic_DNA"/>
</dbReference>
<keyword evidence="5" id="KW-0411">Iron-sulfur</keyword>
<dbReference type="NCBIfam" id="TIGR04085">
    <property type="entry name" value="rSAM_more_4Fe4S"/>
    <property type="match status" value="1"/>
</dbReference>
<dbReference type="KEGG" id="kbs:EPA93_17460"/>
<dbReference type="RefSeq" id="WP_129888734.1">
    <property type="nucleotide sequence ID" value="NZ_CP035758.1"/>
</dbReference>
<dbReference type="InterPro" id="IPR058240">
    <property type="entry name" value="rSAM_sf"/>
</dbReference>
<dbReference type="UniPathway" id="UPA00782"/>
<evidence type="ECO:0000256" key="4">
    <source>
        <dbReference type="ARBA" id="ARBA00023004"/>
    </source>
</evidence>
<dbReference type="PROSITE" id="PS51918">
    <property type="entry name" value="RADICAL_SAM"/>
    <property type="match status" value="1"/>
</dbReference>
<dbReference type="InterPro" id="IPR007197">
    <property type="entry name" value="rSAM"/>
</dbReference>
<evidence type="ECO:0000256" key="2">
    <source>
        <dbReference type="ARBA" id="ARBA00022691"/>
    </source>
</evidence>
<feature type="domain" description="Radical SAM core" evidence="7">
    <location>
        <begin position="105"/>
        <end position="339"/>
    </location>
</feature>
<dbReference type="SFLD" id="SFLDG01067">
    <property type="entry name" value="SPASM/twitch_domain_containing"/>
    <property type="match status" value="1"/>
</dbReference>
<comment type="similarity">
    <text evidence="6">Belongs to the radical SAM superfamily. Anaerobic sulfatase-maturating enzyme family.</text>
</comment>
<evidence type="ECO:0000313" key="9">
    <source>
        <dbReference type="Proteomes" id="UP000290365"/>
    </source>
</evidence>
<keyword evidence="3" id="KW-0479">Metal-binding</keyword>
<reference evidence="8 9" key="1">
    <citation type="submission" date="2019-01" db="EMBL/GenBank/DDBJ databases">
        <title>Ktedonosporobacter rubrisoli SCAWS-G2.</title>
        <authorList>
            <person name="Huang Y."/>
            <person name="Yan B."/>
        </authorList>
    </citation>
    <scope>NUCLEOTIDE SEQUENCE [LARGE SCALE GENOMIC DNA]</scope>
    <source>
        <strain evidence="8 9">SCAWS-G2</strain>
    </source>
</reference>
<keyword evidence="9" id="KW-1185">Reference proteome</keyword>